<dbReference type="SUPFAM" id="SSF51445">
    <property type="entry name" value="(Trans)glycosidases"/>
    <property type="match status" value="1"/>
</dbReference>
<evidence type="ECO:0000256" key="1">
    <source>
        <dbReference type="ARBA" id="ARBA00001412"/>
    </source>
</evidence>
<feature type="domain" description="Beta galactosidase small chain/" evidence="9">
    <location>
        <begin position="674"/>
        <end position="940"/>
    </location>
</feature>
<dbReference type="Gene3D" id="2.60.40.10">
    <property type="entry name" value="Immunoglobulins"/>
    <property type="match status" value="2"/>
</dbReference>
<dbReference type="PANTHER" id="PTHR46323:SF2">
    <property type="entry name" value="BETA-GALACTOSIDASE"/>
    <property type="match status" value="1"/>
</dbReference>
<dbReference type="InterPro" id="IPR006104">
    <property type="entry name" value="Glyco_hydro_2_N"/>
</dbReference>
<organism evidence="10 11">
    <name type="scientific">Eisenbergiella porci</name>
    <dbReference type="NCBI Taxonomy" id="2652274"/>
    <lineage>
        <taxon>Bacteria</taxon>
        <taxon>Bacillati</taxon>
        <taxon>Bacillota</taxon>
        <taxon>Clostridia</taxon>
        <taxon>Lachnospirales</taxon>
        <taxon>Lachnospiraceae</taxon>
        <taxon>Eisenbergiella</taxon>
    </lineage>
</organism>
<accession>A0A6N7VXB7</accession>
<gene>
    <name evidence="10" type="ORF">FYJ45_04805</name>
</gene>
<dbReference type="Pfam" id="PF02837">
    <property type="entry name" value="Glyco_hydro_2_N"/>
    <property type="match status" value="1"/>
</dbReference>
<evidence type="ECO:0000256" key="3">
    <source>
        <dbReference type="ARBA" id="ARBA00012756"/>
    </source>
</evidence>
<protein>
    <recommendedName>
        <fullName evidence="4 8">Beta-galactosidase</fullName>
        <ecNumber evidence="3 8">3.2.1.23</ecNumber>
    </recommendedName>
    <alternativeName>
        <fullName evidence="7 8">Lactase</fullName>
    </alternativeName>
</protein>
<dbReference type="PRINTS" id="PR00132">
    <property type="entry name" value="GLHYDRLASE2"/>
</dbReference>
<evidence type="ECO:0000256" key="5">
    <source>
        <dbReference type="ARBA" id="ARBA00022801"/>
    </source>
</evidence>
<dbReference type="InterPro" id="IPR023232">
    <property type="entry name" value="Glyco_hydro_2_AS"/>
</dbReference>
<evidence type="ECO:0000256" key="7">
    <source>
        <dbReference type="ARBA" id="ARBA00032230"/>
    </source>
</evidence>
<dbReference type="InterPro" id="IPR017853">
    <property type="entry name" value="GH"/>
</dbReference>
<dbReference type="InterPro" id="IPR004199">
    <property type="entry name" value="B-gal_small/dom_5"/>
</dbReference>
<comment type="similarity">
    <text evidence="2 8">Belongs to the glycosyl hydrolase 2 family.</text>
</comment>
<keyword evidence="11" id="KW-1185">Reference proteome</keyword>
<dbReference type="Pfam" id="PF02929">
    <property type="entry name" value="Bgal_small_N"/>
    <property type="match status" value="1"/>
</dbReference>
<dbReference type="InterPro" id="IPR006102">
    <property type="entry name" value="Ig-like_GH2"/>
</dbReference>
<dbReference type="InterPro" id="IPR014718">
    <property type="entry name" value="GH-type_carb-bd"/>
</dbReference>
<evidence type="ECO:0000256" key="2">
    <source>
        <dbReference type="ARBA" id="ARBA00007401"/>
    </source>
</evidence>
<evidence type="ECO:0000256" key="8">
    <source>
        <dbReference type="RuleBase" id="RU361154"/>
    </source>
</evidence>
<dbReference type="Pfam" id="PF02836">
    <property type="entry name" value="Glyco_hydro_2_C"/>
    <property type="match status" value="1"/>
</dbReference>
<dbReference type="SUPFAM" id="SSF49303">
    <property type="entry name" value="beta-Galactosidase/glucuronidase domain"/>
    <property type="match status" value="2"/>
</dbReference>
<dbReference type="InterPro" id="IPR013783">
    <property type="entry name" value="Ig-like_fold"/>
</dbReference>
<dbReference type="InterPro" id="IPR036156">
    <property type="entry name" value="Beta-gal/glucu_dom_sf"/>
</dbReference>
<dbReference type="EC" id="3.2.1.23" evidence="3 8"/>
<dbReference type="GO" id="GO:0005990">
    <property type="term" value="P:lactose catabolic process"/>
    <property type="evidence" value="ECO:0007669"/>
    <property type="project" value="TreeGrafter"/>
</dbReference>
<dbReference type="GO" id="GO:0004565">
    <property type="term" value="F:beta-galactosidase activity"/>
    <property type="evidence" value="ECO:0007669"/>
    <property type="project" value="UniProtKB-EC"/>
</dbReference>
<dbReference type="InterPro" id="IPR023230">
    <property type="entry name" value="Glyco_hydro_2_CS"/>
</dbReference>
<dbReference type="InterPro" id="IPR006103">
    <property type="entry name" value="Glyco_hydro_2_cat"/>
</dbReference>
<dbReference type="InterPro" id="IPR008979">
    <property type="entry name" value="Galactose-bd-like_sf"/>
</dbReference>
<keyword evidence="5 8" id="KW-0378">Hydrolase</keyword>
<reference evidence="10 11" key="1">
    <citation type="submission" date="2019-08" db="EMBL/GenBank/DDBJ databases">
        <title>In-depth cultivation of the pig gut microbiome towards novel bacterial diversity and tailored functional studies.</title>
        <authorList>
            <person name="Wylensek D."/>
            <person name="Hitch T.C.A."/>
            <person name="Clavel T."/>
        </authorList>
    </citation>
    <scope>NUCLEOTIDE SEQUENCE [LARGE SCALE GENOMIC DNA]</scope>
    <source>
        <strain evidence="10 11">WCA-389-WT-23B</strain>
    </source>
</reference>
<dbReference type="Gene3D" id="2.70.98.10">
    <property type="match status" value="1"/>
</dbReference>
<evidence type="ECO:0000259" key="9">
    <source>
        <dbReference type="SMART" id="SM01038"/>
    </source>
</evidence>
<dbReference type="SMART" id="SM01038">
    <property type="entry name" value="Bgal_small_N"/>
    <property type="match status" value="1"/>
</dbReference>
<evidence type="ECO:0000313" key="10">
    <source>
        <dbReference type="EMBL" id="MSS87676.1"/>
    </source>
</evidence>
<dbReference type="InterPro" id="IPR006101">
    <property type="entry name" value="Glyco_hydro_2"/>
</dbReference>
<proteinExistence type="inferred from homology"/>
<dbReference type="Gene3D" id="2.60.120.260">
    <property type="entry name" value="Galactose-binding domain-like"/>
    <property type="match status" value="1"/>
</dbReference>
<evidence type="ECO:0000256" key="6">
    <source>
        <dbReference type="ARBA" id="ARBA00023295"/>
    </source>
</evidence>
<dbReference type="InterPro" id="IPR050347">
    <property type="entry name" value="Bact_Beta-galactosidase"/>
</dbReference>
<dbReference type="SUPFAM" id="SSF74650">
    <property type="entry name" value="Galactose mutarotase-like"/>
    <property type="match status" value="1"/>
</dbReference>
<dbReference type="SUPFAM" id="SSF49785">
    <property type="entry name" value="Galactose-binding domain-like"/>
    <property type="match status" value="1"/>
</dbReference>
<evidence type="ECO:0000313" key="11">
    <source>
        <dbReference type="Proteomes" id="UP000436047"/>
    </source>
</evidence>
<name>A0A6N7VXB7_9FIRM</name>
<dbReference type="GO" id="GO:0030246">
    <property type="term" value="F:carbohydrate binding"/>
    <property type="evidence" value="ECO:0007669"/>
    <property type="project" value="InterPro"/>
</dbReference>
<dbReference type="Gene3D" id="3.20.20.80">
    <property type="entry name" value="Glycosidases"/>
    <property type="match status" value="1"/>
</dbReference>
<comment type="catalytic activity">
    <reaction evidence="1 8">
        <text>Hydrolysis of terminal non-reducing beta-D-galactose residues in beta-D-galactosides.</text>
        <dbReference type="EC" id="3.2.1.23"/>
    </reaction>
</comment>
<dbReference type="AlphaFoldDB" id="A0A6N7VXB7"/>
<dbReference type="Pfam" id="PF00703">
    <property type="entry name" value="Glyco_hydro_2"/>
    <property type="match status" value="1"/>
</dbReference>
<dbReference type="GO" id="GO:0009341">
    <property type="term" value="C:beta-galactosidase complex"/>
    <property type="evidence" value="ECO:0007669"/>
    <property type="project" value="InterPro"/>
</dbReference>
<dbReference type="PANTHER" id="PTHR46323">
    <property type="entry name" value="BETA-GALACTOSIDASE"/>
    <property type="match status" value="1"/>
</dbReference>
<dbReference type="InterPro" id="IPR011013">
    <property type="entry name" value="Gal_mutarotase_sf_dom"/>
</dbReference>
<dbReference type="PROSITE" id="PS00608">
    <property type="entry name" value="GLYCOSYL_HYDROL_F2_2"/>
    <property type="match status" value="1"/>
</dbReference>
<evidence type="ECO:0000256" key="4">
    <source>
        <dbReference type="ARBA" id="ARBA00013303"/>
    </source>
</evidence>
<keyword evidence="6 8" id="KW-0326">Glycosidase</keyword>
<dbReference type="InterPro" id="IPR032312">
    <property type="entry name" value="LacZ_4"/>
</dbReference>
<dbReference type="PROSITE" id="PS00719">
    <property type="entry name" value="GLYCOSYL_HYDROL_F2_1"/>
    <property type="match status" value="1"/>
</dbReference>
<dbReference type="Pfam" id="PF16353">
    <property type="entry name" value="LacZ_4"/>
    <property type="match status" value="1"/>
</dbReference>
<comment type="caution">
    <text evidence="10">The sequence shown here is derived from an EMBL/GenBank/DDBJ whole genome shotgun (WGS) entry which is preliminary data.</text>
</comment>
<dbReference type="EMBL" id="VUMI01000005">
    <property type="protein sequence ID" value="MSS87676.1"/>
    <property type="molecule type" value="Genomic_DNA"/>
</dbReference>
<sequence>MMRFYENIQFTSESRKSPRSYYIPGGCSQYLLLNGEWEFAYFNRDIDVPEKIEQWDTITVPSCWQLHGYENPNYTNINYPYPCDPPYVPTDNPCGVYEREFELEKKWGKVYYLFEGVSSCAYLYINDNYVGFTQGSHLQAEFDITDYVKEGTNKVTVKVLKWCCGSYLEDQDFFRFNGIFRDTYILQRPIGHMEDVQIIPNEKTIHVVTEGICEVSIAFEGKELVQTQMENEFTYEVENPVLWNAEKPALYDVVLKRNGEEVKFRIGMRKIEVSSQYELLINGVSVKLHGVNHHDTHQYNGWCQTDEELRKDLLLMKELNINCVRTAHYPPTPKFMEMCDEIGLYVICETDIETHGFLRRLPNVEYHFDMESNDWPASTLEWQGEHIERMERMVETFKNYASIIMWSTGNESGHGVNHVAMIRWTRSRDNSRLIHCEDASRKEQIHNADVYSRMYISFEELEKAAVTNDICMPVFLCEYSHAMGNGPGDVYEYNEIFDKYPKLIGGCIWEWADHVVMVDGVAKYGGDFEGELTHDGNFCCDGLVFADRTFKAGTMEAKAAFQPIRTSYEEGVLRVFNRLDFSNLNEYDFTYWVEVDGVKKEEVTLKLDVAPHESVALEIPYEETTCRYGVYLNTRLTKAEKECAQTQHELPYKKVEETVREKSLTLTEDEYHIYASGEGFQYVFSKLYGGFTSMIIDGVEQLAGTSKISMFRATTDNDAKMRPFWANVNIWQGENLDCAFTKIYECDICDDKILLKGSLAGISRKPVLLYDMEIKITVAGTVEIGFNGKIREDATWMPRLGMEFTLTEQASAFSYYGRGPWENYCDMCHCASVGTYKSDVDSEYVNYVFPQEHGNHMNVKRLTLGNLEFQSEDDFECNVSKYTIEDLDQAKHTDELHADGNVHVRIDYKVSGLGTASCGPDLSEKYRFSEKEVSCKFKIKKLTNK</sequence>
<dbReference type="Proteomes" id="UP000436047">
    <property type="component" value="Unassembled WGS sequence"/>
</dbReference>